<dbReference type="PANTHER" id="PTHR43708:SF8">
    <property type="entry name" value="OXIDOREDUCTASE"/>
    <property type="match status" value="1"/>
</dbReference>
<organism evidence="4 5">
    <name type="scientific">Zhihengliuella alba</name>
    <dbReference type="NCBI Taxonomy" id="547018"/>
    <lineage>
        <taxon>Bacteria</taxon>
        <taxon>Bacillati</taxon>
        <taxon>Actinomycetota</taxon>
        <taxon>Actinomycetes</taxon>
        <taxon>Micrococcales</taxon>
        <taxon>Micrococcaceae</taxon>
        <taxon>Zhihengliuella</taxon>
    </lineage>
</organism>
<feature type="domain" description="GFO/IDH/MocA-like oxidoreductase" evidence="3">
    <location>
        <begin position="159"/>
        <end position="269"/>
    </location>
</feature>
<dbReference type="PANTHER" id="PTHR43708">
    <property type="entry name" value="CONSERVED EXPRESSED OXIDOREDUCTASE (EUROFUNG)"/>
    <property type="match status" value="1"/>
</dbReference>
<dbReference type="InterPro" id="IPR036291">
    <property type="entry name" value="NAD(P)-bd_dom_sf"/>
</dbReference>
<keyword evidence="5" id="KW-1185">Reference proteome</keyword>
<dbReference type="SUPFAM" id="SSF55347">
    <property type="entry name" value="Glyceraldehyde-3-phosphate dehydrogenase-like, C-terminal domain"/>
    <property type="match status" value="1"/>
</dbReference>
<keyword evidence="1" id="KW-0520">NAD</keyword>
<dbReference type="RefSeq" id="WP_344885808.1">
    <property type="nucleotide sequence ID" value="NZ_BAABCJ010000007.1"/>
</dbReference>
<dbReference type="Gene3D" id="3.40.50.720">
    <property type="entry name" value="NAD(P)-binding Rossmann-like Domain"/>
    <property type="match status" value="1"/>
</dbReference>
<dbReference type="Proteomes" id="UP001501536">
    <property type="component" value="Unassembled WGS sequence"/>
</dbReference>
<dbReference type="Pfam" id="PF01408">
    <property type="entry name" value="GFO_IDH_MocA"/>
    <property type="match status" value="1"/>
</dbReference>
<evidence type="ECO:0000259" key="2">
    <source>
        <dbReference type="Pfam" id="PF01408"/>
    </source>
</evidence>
<evidence type="ECO:0000313" key="4">
    <source>
        <dbReference type="EMBL" id="GAA3712223.1"/>
    </source>
</evidence>
<dbReference type="Gene3D" id="3.30.360.10">
    <property type="entry name" value="Dihydrodipicolinate Reductase, domain 2"/>
    <property type="match status" value="1"/>
</dbReference>
<evidence type="ECO:0000259" key="3">
    <source>
        <dbReference type="Pfam" id="PF22725"/>
    </source>
</evidence>
<gene>
    <name evidence="4" type="ORF">GCM10022377_27170</name>
</gene>
<dbReference type="InterPro" id="IPR000683">
    <property type="entry name" value="Gfo/Idh/MocA-like_OxRdtase_N"/>
</dbReference>
<dbReference type="InterPro" id="IPR055170">
    <property type="entry name" value="GFO_IDH_MocA-like_dom"/>
</dbReference>
<proteinExistence type="predicted"/>
<dbReference type="Pfam" id="PF22725">
    <property type="entry name" value="GFO_IDH_MocA_C3"/>
    <property type="match status" value="1"/>
</dbReference>
<comment type="caution">
    <text evidence="4">The sequence shown here is derived from an EMBL/GenBank/DDBJ whole genome shotgun (WGS) entry which is preliminary data.</text>
</comment>
<dbReference type="SUPFAM" id="SSF51735">
    <property type="entry name" value="NAD(P)-binding Rossmann-fold domains"/>
    <property type="match status" value="1"/>
</dbReference>
<evidence type="ECO:0000256" key="1">
    <source>
        <dbReference type="ARBA" id="ARBA00023027"/>
    </source>
</evidence>
<protein>
    <submittedName>
        <fullName evidence="4">Gfo/Idh/MocA family oxidoreductase</fullName>
    </submittedName>
</protein>
<evidence type="ECO:0000313" key="5">
    <source>
        <dbReference type="Proteomes" id="UP001501536"/>
    </source>
</evidence>
<accession>A0ABP7E4Q9</accession>
<name>A0ABP7E4Q9_9MICC</name>
<feature type="domain" description="Gfo/Idh/MocA-like oxidoreductase N-terminal" evidence="2">
    <location>
        <begin position="13"/>
        <end position="141"/>
    </location>
</feature>
<sequence length="379" mass="39606">MSDFATLPAGRPLRVVQVGAGGMGRNWLRTIAASSETELVGVVDLDLETARAALAELAAGPSESGTGTHDVVLGRSVAEVAARAGADAVVNVTVPAAHRAVNEEALFAGLPVLCEKPAAPTVAEALRQAAAARSAGQLLMISQSRRYFAALDALAREVGRLGEIGTVDCGFFKAPHFGGFREEMDHVLLVDMAVHHFDAARRIIGSDPVSVYCEEHNPGWSWYRGAANASAVFEFDGGARLVYTGSWCAPGAETSWNGQWRVSAEHGTALWDGDHAPTVALGEGGEPVEAAVEPRKQEIAGALAEFVDCLRTGRVPQSEAAQNVRSLAMVEAAVASAESGQRVRIDGVLAASLREALAAEDRPAVRAELERLTAGAAVA</sequence>
<dbReference type="InterPro" id="IPR051317">
    <property type="entry name" value="Gfo/Idh/MocA_oxidoreduct"/>
</dbReference>
<reference evidence="5" key="1">
    <citation type="journal article" date="2019" name="Int. J. Syst. Evol. Microbiol.">
        <title>The Global Catalogue of Microorganisms (GCM) 10K type strain sequencing project: providing services to taxonomists for standard genome sequencing and annotation.</title>
        <authorList>
            <consortium name="The Broad Institute Genomics Platform"/>
            <consortium name="The Broad Institute Genome Sequencing Center for Infectious Disease"/>
            <person name="Wu L."/>
            <person name="Ma J."/>
        </authorList>
    </citation>
    <scope>NUCLEOTIDE SEQUENCE [LARGE SCALE GENOMIC DNA]</scope>
    <source>
        <strain evidence="5">JCM 16961</strain>
    </source>
</reference>
<dbReference type="EMBL" id="BAABCJ010000007">
    <property type="protein sequence ID" value="GAA3712223.1"/>
    <property type="molecule type" value="Genomic_DNA"/>
</dbReference>